<feature type="region of interest" description="Disordered" evidence="1">
    <location>
        <begin position="180"/>
        <end position="234"/>
    </location>
</feature>
<name>A0A3S4W802_9ACTN</name>
<evidence type="ECO:0000256" key="1">
    <source>
        <dbReference type="SAM" id="MobiDB-lite"/>
    </source>
</evidence>
<evidence type="ECO:0000313" key="4">
    <source>
        <dbReference type="EMBL" id="VEI02921.1"/>
    </source>
</evidence>
<evidence type="ECO:0008006" key="6">
    <source>
        <dbReference type="Google" id="ProtNLM"/>
    </source>
</evidence>
<feature type="signal peptide" evidence="3">
    <location>
        <begin position="1"/>
        <end position="20"/>
    </location>
</feature>
<evidence type="ECO:0000256" key="3">
    <source>
        <dbReference type="SAM" id="SignalP"/>
    </source>
</evidence>
<sequence>MAMAAAVVAMSLAWGGSVLGSDRAAAASVHPASVRVAAAGVVAAAPVRVIAAPHRAPARLVARAPLPADPPAPTRELPQARLAATMTPSSGAPGTVIRIAGRLTRTDGKPVDGASIAIQGSFSDVPRAFSATDRQGRFTAALQVPLGTAGGPATIRASLVGDTRYRATSQQWRFTVVAGAATPSSPSPQPTDTQTAGQDAEAVPDSSSTDVAGAGTSDIPSPGAASLPASSGTATPPGVLDSFGGRRAVGIFLVVLGGLVALALIGWVIRALARLIHRIRHGRDPHQGSSDGANDLFS</sequence>
<dbReference type="GO" id="GO:0016702">
    <property type="term" value="F:oxidoreductase activity, acting on single donors with incorporation of molecular oxygen, incorporation of two atoms of oxygen"/>
    <property type="evidence" value="ECO:0007669"/>
    <property type="project" value="InterPro"/>
</dbReference>
<keyword evidence="3" id="KW-0732">Signal</keyword>
<evidence type="ECO:0000256" key="2">
    <source>
        <dbReference type="SAM" id="Phobius"/>
    </source>
</evidence>
<feature type="compositionally biased region" description="Low complexity" evidence="1">
    <location>
        <begin position="220"/>
        <end position="234"/>
    </location>
</feature>
<dbReference type="InterPro" id="IPR015889">
    <property type="entry name" value="Intradiol_dOase_core"/>
</dbReference>
<dbReference type="EMBL" id="LR134473">
    <property type="protein sequence ID" value="VEI02921.1"/>
    <property type="molecule type" value="Genomic_DNA"/>
</dbReference>
<dbReference type="AlphaFoldDB" id="A0A3S4W802"/>
<reference evidence="4 5" key="1">
    <citation type="submission" date="2018-12" db="EMBL/GenBank/DDBJ databases">
        <authorList>
            <consortium name="Pathogen Informatics"/>
        </authorList>
    </citation>
    <scope>NUCLEOTIDE SEQUENCE [LARGE SCALE GENOMIC DNA]</scope>
    <source>
        <strain evidence="4 5">NCTC13652</strain>
    </source>
</reference>
<feature type="chain" id="PRO_5039058167" description="Carboxypeptidase regulatory-like domain-containing protein" evidence="3">
    <location>
        <begin position="21"/>
        <end position="298"/>
    </location>
</feature>
<dbReference type="STRING" id="1122997.GCA_000425285_01857"/>
<accession>A0A3S4W802</accession>
<protein>
    <recommendedName>
        <fullName evidence="6">Carboxypeptidase regulatory-like domain-containing protein</fullName>
    </recommendedName>
</protein>
<keyword evidence="5" id="KW-1185">Reference proteome</keyword>
<dbReference type="SUPFAM" id="SSF49482">
    <property type="entry name" value="Aromatic compound dioxygenase"/>
    <property type="match status" value="1"/>
</dbReference>
<keyword evidence="2" id="KW-0812">Transmembrane</keyword>
<keyword evidence="2" id="KW-1133">Transmembrane helix</keyword>
<keyword evidence="2" id="KW-0472">Membrane</keyword>
<proteinExistence type="predicted"/>
<dbReference type="GO" id="GO:0005506">
    <property type="term" value="F:iron ion binding"/>
    <property type="evidence" value="ECO:0007669"/>
    <property type="project" value="InterPro"/>
</dbReference>
<dbReference type="Proteomes" id="UP000277858">
    <property type="component" value="Chromosome"/>
</dbReference>
<evidence type="ECO:0000313" key="5">
    <source>
        <dbReference type="Proteomes" id="UP000277858"/>
    </source>
</evidence>
<organism evidence="4 5">
    <name type="scientific">Acidipropionibacterium jensenii</name>
    <dbReference type="NCBI Taxonomy" id="1749"/>
    <lineage>
        <taxon>Bacteria</taxon>
        <taxon>Bacillati</taxon>
        <taxon>Actinomycetota</taxon>
        <taxon>Actinomycetes</taxon>
        <taxon>Propionibacteriales</taxon>
        <taxon>Propionibacteriaceae</taxon>
        <taxon>Acidipropionibacterium</taxon>
    </lineage>
</organism>
<feature type="transmembrane region" description="Helical" evidence="2">
    <location>
        <begin position="249"/>
        <end position="273"/>
    </location>
</feature>
<gene>
    <name evidence="4" type="ORF">NCTC13652_01116</name>
</gene>
<feature type="compositionally biased region" description="Low complexity" evidence="1">
    <location>
        <begin position="180"/>
        <end position="196"/>
    </location>
</feature>